<keyword evidence="3" id="KW-1185">Reference proteome</keyword>
<keyword evidence="1" id="KW-1133">Transmembrane helix</keyword>
<evidence type="ECO:0000313" key="2">
    <source>
        <dbReference type="EMBL" id="RXM94757.1"/>
    </source>
</evidence>
<dbReference type="PANTHER" id="PTHR38325">
    <property type="entry name" value="MCG55969"/>
    <property type="match status" value="1"/>
</dbReference>
<sequence>MGMNNVTAGPSPVKKDTLPVLIAIVVLFLLVAALIILAVQLQQIRLHWYREALPQDMEESGVPRLTLWNRLGSLRKSLRPSTLRESQHHMQCSCQYHLPRGNMDPNVIEITYL</sequence>
<organism evidence="2 3">
    <name type="scientific">Acipenser ruthenus</name>
    <name type="common">Sterlet sturgeon</name>
    <dbReference type="NCBI Taxonomy" id="7906"/>
    <lineage>
        <taxon>Eukaryota</taxon>
        <taxon>Metazoa</taxon>
        <taxon>Chordata</taxon>
        <taxon>Craniata</taxon>
        <taxon>Vertebrata</taxon>
        <taxon>Euteleostomi</taxon>
        <taxon>Actinopterygii</taxon>
        <taxon>Chondrostei</taxon>
        <taxon>Acipenseriformes</taxon>
        <taxon>Acipenseridae</taxon>
        <taxon>Acipenser</taxon>
    </lineage>
</organism>
<dbReference type="AlphaFoldDB" id="A0A444V2X2"/>
<dbReference type="EMBL" id="SCEB01003035">
    <property type="protein sequence ID" value="RXM94757.1"/>
    <property type="molecule type" value="Genomic_DNA"/>
</dbReference>
<evidence type="ECO:0000313" key="3">
    <source>
        <dbReference type="Proteomes" id="UP000289886"/>
    </source>
</evidence>
<protein>
    <submittedName>
        <fullName evidence="2">Uncharacterized protein</fullName>
    </submittedName>
</protein>
<reference evidence="2 3" key="1">
    <citation type="submission" date="2019-01" db="EMBL/GenBank/DDBJ databases">
        <title>Draft Genome and Complete Hox-Cluster Characterization of the Sterlet Sturgeon (Acipenser ruthenus).</title>
        <authorList>
            <person name="Wei Q."/>
        </authorList>
    </citation>
    <scope>NUCLEOTIDE SEQUENCE [LARGE SCALE GENOMIC DNA]</scope>
    <source>
        <strain evidence="2">WHYD16114868_AA</strain>
        <tissue evidence="2">Blood</tissue>
    </source>
</reference>
<keyword evidence="1" id="KW-0812">Transmembrane</keyword>
<accession>A0A444V2X2</accession>
<feature type="transmembrane region" description="Helical" evidence="1">
    <location>
        <begin position="20"/>
        <end position="41"/>
    </location>
</feature>
<dbReference type="Proteomes" id="UP000289886">
    <property type="component" value="Unassembled WGS sequence"/>
</dbReference>
<comment type="caution">
    <text evidence="2">The sequence shown here is derived from an EMBL/GenBank/DDBJ whole genome shotgun (WGS) entry which is preliminary data.</text>
</comment>
<name>A0A444V2X2_ACIRT</name>
<gene>
    <name evidence="2" type="ORF">EOD39_17640</name>
</gene>
<proteinExistence type="predicted"/>
<dbReference type="PANTHER" id="PTHR38325:SF1">
    <property type="entry name" value="GENE, 17455-RELATED"/>
    <property type="match status" value="1"/>
</dbReference>
<dbReference type="Pfam" id="PF17665">
    <property type="entry name" value="DUF5527"/>
    <property type="match status" value="1"/>
</dbReference>
<keyword evidence="1" id="KW-0472">Membrane</keyword>
<dbReference type="InterPro" id="IPR039954">
    <property type="entry name" value="DUF5527"/>
</dbReference>
<evidence type="ECO:0000256" key="1">
    <source>
        <dbReference type="SAM" id="Phobius"/>
    </source>
</evidence>